<keyword evidence="1" id="KW-1133">Transmembrane helix</keyword>
<dbReference type="Proteomes" id="UP001354989">
    <property type="component" value="Chromosome"/>
</dbReference>
<protein>
    <recommendedName>
        <fullName evidence="2">N-terminal Ras-GEF domain-containing protein</fullName>
    </recommendedName>
</protein>
<dbReference type="PROSITE" id="PS50212">
    <property type="entry name" value="RASGEF_NTER"/>
    <property type="match status" value="1"/>
</dbReference>
<feature type="transmembrane region" description="Helical" evidence="1">
    <location>
        <begin position="83"/>
        <end position="105"/>
    </location>
</feature>
<evidence type="ECO:0000313" key="3">
    <source>
        <dbReference type="EMBL" id="BDD00249.1"/>
    </source>
</evidence>
<proteinExistence type="predicted"/>
<keyword evidence="1" id="KW-0472">Membrane</keyword>
<feature type="transmembrane region" description="Helical" evidence="1">
    <location>
        <begin position="59"/>
        <end position="77"/>
    </location>
</feature>
<reference evidence="3 4" key="1">
    <citation type="submission" date="2021-12" db="EMBL/GenBank/DDBJ databases">
        <title>Genome sequencing of bacteria with rrn-lacking chromosome and rrn-plasmid.</title>
        <authorList>
            <person name="Anda M."/>
            <person name="Iwasaki W."/>
        </authorList>
    </citation>
    <scope>NUCLEOTIDE SEQUENCE [LARGE SCALE GENOMIC DNA]</scope>
    <source>
        <strain evidence="3 4">NBRC 101262</strain>
    </source>
</reference>
<dbReference type="EMBL" id="AP025292">
    <property type="protein sequence ID" value="BDD00249.1"/>
    <property type="molecule type" value="Genomic_DNA"/>
</dbReference>
<feature type="transmembrane region" description="Helical" evidence="1">
    <location>
        <begin position="112"/>
        <end position="133"/>
    </location>
</feature>
<organism evidence="3 4">
    <name type="scientific">Persicobacter psychrovividus</name>
    <dbReference type="NCBI Taxonomy" id="387638"/>
    <lineage>
        <taxon>Bacteria</taxon>
        <taxon>Pseudomonadati</taxon>
        <taxon>Bacteroidota</taxon>
        <taxon>Cytophagia</taxon>
        <taxon>Cytophagales</taxon>
        <taxon>Persicobacteraceae</taxon>
        <taxon>Persicobacter</taxon>
    </lineage>
</organism>
<keyword evidence="1" id="KW-0812">Transmembrane</keyword>
<feature type="transmembrane region" description="Helical" evidence="1">
    <location>
        <begin position="148"/>
        <end position="166"/>
    </location>
</feature>
<gene>
    <name evidence="3" type="ORF">PEPS_25290</name>
</gene>
<feature type="domain" description="N-terminal Ras-GEF" evidence="2">
    <location>
        <begin position="173"/>
        <end position="216"/>
    </location>
</feature>
<keyword evidence="4" id="KW-1185">Reference proteome</keyword>
<dbReference type="InterPro" id="IPR000651">
    <property type="entry name" value="Ras-like_Gua-exchang_fac_N"/>
</dbReference>
<evidence type="ECO:0000313" key="4">
    <source>
        <dbReference type="Proteomes" id="UP001354989"/>
    </source>
</evidence>
<dbReference type="RefSeq" id="WP_332919581.1">
    <property type="nucleotide sequence ID" value="NZ_AP025292.1"/>
</dbReference>
<evidence type="ECO:0000256" key="1">
    <source>
        <dbReference type="SAM" id="Phobius"/>
    </source>
</evidence>
<accession>A0ABN6LBR1</accession>
<evidence type="ECO:0000259" key="2">
    <source>
        <dbReference type="PROSITE" id="PS50212"/>
    </source>
</evidence>
<name>A0ABN6LBR1_9BACT</name>
<sequence>MATKAQICFFDRAKERRATGSPVKVFLFKEQSSALLSSFKFVYERALVQLPRCKRSESIHLLISFIKWIGVPVLWYYGQYGSWFWNMVMAILPIGLACLVLQLVLRVRPKAYYIYTPLFVWEVLSYLVPAYLFTEQVLGRWYIANRDIALTVLIGLVLSQIGATFFKVIHLHLEHYVLGGHFERLKQKLTEGFSIGPNPFIHSFLGLFLKIYRWFV</sequence>